<comment type="caution">
    <text evidence="2">The sequence shown here is derived from an EMBL/GenBank/DDBJ whole genome shotgun (WGS) entry which is preliminary data.</text>
</comment>
<dbReference type="EMBL" id="JAYRBN010000031">
    <property type="protein sequence ID" value="KAL2748644.1"/>
    <property type="molecule type" value="Genomic_DNA"/>
</dbReference>
<keyword evidence="3" id="KW-1185">Reference proteome</keyword>
<name>A0ABD2CU31_VESMC</name>
<evidence type="ECO:0000313" key="2">
    <source>
        <dbReference type="EMBL" id="KAL2748644.1"/>
    </source>
</evidence>
<gene>
    <name evidence="2" type="ORF">V1477_003287</name>
</gene>
<accession>A0ABD2CU31</accession>
<feature type="region of interest" description="Disordered" evidence="1">
    <location>
        <begin position="160"/>
        <end position="198"/>
    </location>
</feature>
<proteinExistence type="predicted"/>
<organism evidence="2 3">
    <name type="scientific">Vespula maculifrons</name>
    <name type="common">Eastern yellow jacket</name>
    <name type="synonym">Wasp</name>
    <dbReference type="NCBI Taxonomy" id="7453"/>
    <lineage>
        <taxon>Eukaryota</taxon>
        <taxon>Metazoa</taxon>
        <taxon>Ecdysozoa</taxon>
        <taxon>Arthropoda</taxon>
        <taxon>Hexapoda</taxon>
        <taxon>Insecta</taxon>
        <taxon>Pterygota</taxon>
        <taxon>Neoptera</taxon>
        <taxon>Endopterygota</taxon>
        <taxon>Hymenoptera</taxon>
        <taxon>Apocrita</taxon>
        <taxon>Aculeata</taxon>
        <taxon>Vespoidea</taxon>
        <taxon>Vespidae</taxon>
        <taxon>Vespinae</taxon>
        <taxon>Vespula</taxon>
    </lineage>
</organism>
<evidence type="ECO:0000313" key="3">
    <source>
        <dbReference type="Proteomes" id="UP001607303"/>
    </source>
</evidence>
<dbReference type="Proteomes" id="UP001607303">
    <property type="component" value="Unassembled WGS sequence"/>
</dbReference>
<protein>
    <submittedName>
        <fullName evidence="2">Uncharacterized protein</fullName>
    </submittedName>
</protein>
<dbReference type="AlphaFoldDB" id="A0ABD2CU31"/>
<feature type="compositionally biased region" description="Acidic residues" evidence="1">
    <location>
        <begin position="167"/>
        <end position="192"/>
    </location>
</feature>
<sequence>MQYPWAPHHMTPERRNIAVDLAFVYHQTTVCCVSRINVVRSKFVEFLAKASNISRLAFLPGNPILSVGFGRLVGRSVGWLVGWLVGRSVGSFVGCCRVGAVLLFEFGYRRDPLRLLPLNYPATYSGRVQEPQKADRELSILIKQPPTYVTPLKLALVSFQNTREKDEHEDEEVEDGEEDEEVEEDEEDEEDEGSHGRN</sequence>
<reference evidence="2 3" key="1">
    <citation type="journal article" date="2024" name="Ann. Entomol. Soc. Am.">
        <title>Genomic analyses of the southern and eastern yellowjacket wasps (Hymenoptera: Vespidae) reveal evolutionary signatures of social life.</title>
        <authorList>
            <person name="Catto M.A."/>
            <person name="Caine P.B."/>
            <person name="Orr S.E."/>
            <person name="Hunt B.G."/>
            <person name="Goodisman M.A.D."/>
        </authorList>
    </citation>
    <scope>NUCLEOTIDE SEQUENCE [LARGE SCALE GENOMIC DNA]</scope>
    <source>
        <strain evidence="2">232</strain>
        <tissue evidence="2">Head and thorax</tissue>
    </source>
</reference>
<evidence type="ECO:0000256" key="1">
    <source>
        <dbReference type="SAM" id="MobiDB-lite"/>
    </source>
</evidence>